<reference evidence="2 3" key="1">
    <citation type="journal article" date="2017" name="Water Res.">
        <title>Comammox in drinking water systems.</title>
        <authorList>
            <person name="Wang Y."/>
            <person name="Ma L."/>
            <person name="Mao Y."/>
            <person name="Jiang X."/>
            <person name="Xia Y."/>
            <person name="Yu K."/>
            <person name="Li B."/>
            <person name="Zhang T."/>
        </authorList>
    </citation>
    <scope>NUCLEOTIDE SEQUENCE [LARGE SCALE GENOMIC DNA]</scope>
    <source>
        <strain evidence="2">SG_bin8</strain>
    </source>
</reference>
<evidence type="ECO:0000259" key="1">
    <source>
        <dbReference type="Pfam" id="PF13640"/>
    </source>
</evidence>
<dbReference type="Proteomes" id="UP000192872">
    <property type="component" value="Unassembled WGS sequence"/>
</dbReference>
<dbReference type="Pfam" id="PF13640">
    <property type="entry name" value="2OG-FeII_Oxy_3"/>
    <property type="match status" value="1"/>
</dbReference>
<sequence>MNDLRASAGDDVTDLIDLAALRKARVNTEPFPYLIVPGFLKAEGIEAIEKDYPALAMPGSVPLPSLSYGPAFGRLMAQIQSSAMTEVIGDKLSIDLKGRPTMVTVRGQCRATDGQIHTDSRTKLVTVLIYMNGSWEAPGGRLRLLRSPASLDDMVAEVPPERGTLLAFLNTENAWHGHASFEGQRRAIQLNWVSDAAVVWREQFRHRVSAFFKRLKSSRRERQAA</sequence>
<dbReference type="InterPro" id="IPR044862">
    <property type="entry name" value="Pro_4_hyd_alph_FE2OG_OXY"/>
</dbReference>
<accession>A0A1W9I508</accession>
<organism evidence="2 3">
    <name type="scientific">Candidatus Raskinella chloraquaticus</name>
    <dbReference type="NCBI Taxonomy" id="1951219"/>
    <lineage>
        <taxon>Bacteria</taxon>
        <taxon>Pseudomonadati</taxon>
        <taxon>Pseudomonadota</taxon>
        <taxon>Alphaproteobacteria</taxon>
        <taxon>Hyphomicrobiales</taxon>
        <taxon>Phreatobacteraceae</taxon>
        <taxon>Candidatus Raskinella</taxon>
    </lineage>
</organism>
<dbReference type="RefSeq" id="WP_376803708.1">
    <property type="nucleotide sequence ID" value="NZ_LWDL01000001.1"/>
</dbReference>
<comment type="caution">
    <text evidence="2">The sequence shown here is derived from an EMBL/GenBank/DDBJ whole genome shotgun (WGS) entry which is preliminary data.</text>
</comment>
<evidence type="ECO:0000313" key="2">
    <source>
        <dbReference type="EMBL" id="OQW54680.1"/>
    </source>
</evidence>
<feature type="domain" description="Prolyl 4-hydroxylase alpha subunit Fe(2+) 2OG dioxygenase" evidence="1">
    <location>
        <begin position="116"/>
        <end position="192"/>
    </location>
</feature>
<dbReference type="EMBL" id="LWDL01000001">
    <property type="protein sequence ID" value="OQW54680.1"/>
    <property type="molecule type" value="Genomic_DNA"/>
</dbReference>
<dbReference type="STRING" id="1827387.A4S15_03530"/>
<protein>
    <recommendedName>
        <fullName evidence="1">Prolyl 4-hydroxylase alpha subunit Fe(2+) 2OG dioxygenase domain-containing protein</fullName>
    </recommendedName>
</protein>
<evidence type="ECO:0000313" key="3">
    <source>
        <dbReference type="Proteomes" id="UP000192872"/>
    </source>
</evidence>
<proteinExistence type="predicted"/>
<name>A0A1W9I508_9HYPH</name>
<dbReference type="Gene3D" id="2.60.120.620">
    <property type="entry name" value="q2cbj1_9rhob like domain"/>
    <property type="match status" value="1"/>
</dbReference>
<dbReference type="AlphaFoldDB" id="A0A1W9I508"/>
<gene>
    <name evidence="2" type="ORF">A4S15_03530</name>
</gene>